<evidence type="ECO:0000313" key="16">
    <source>
        <dbReference type="Proteomes" id="UP000826656"/>
    </source>
</evidence>
<comment type="caution">
    <text evidence="15">The sequence shown here is derived from an EMBL/GenBank/DDBJ whole genome shotgun (WGS) entry which is preliminary data.</text>
</comment>
<accession>A0ABQ7VPJ7</accession>
<evidence type="ECO:0000256" key="9">
    <source>
        <dbReference type="ARBA" id="ARBA00022989"/>
    </source>
</evidence>
<gene>
    <name evidence="15" type="ORF">KY290_014423</name>
</gene>
<dbReference type="SUPFAM" id="SSF52058">
    <property type="entry name" value="L domain-like"/>
    <property type="match status" value="1"/>
</dbReference>
<feature type="domain" description="Protein kinase" evidence="14">
    <location>
        <begin position="504"/>
        <end position="784"/>
    </location>
</feature>
<dbReference type="InterPro" id="IPR032675">
    <property type="entry name" value="LRR_dom_sf"/>
</dbReference>
<dbReference type="SUPFAM" id="SSF56112">
    <property type="entry name" value="Protein kinase-like (PK-like)"/>
    <property type="match status" value="1"/>
</dbReference>
<evidence type="ECO:0000256" key="8">
    <source>
        <dbReference type="ARBA" id="ARBA00022840"/>
    </source>
</evidence>
<keyword evidence="7" id="KW-0418">Kinase</keyword>
<evidence type="ECO:0000256" key="13">
    <source>
        <dbReference type="SAM" id="Phobius"/>
    </source>
</evidence>
<dbReference type="InterPro" id="IPR003591">
    <property type="entry name" value="Leu-rich_rpt_typical-subtyp"/>
</dbReference>
<feature type="transmembrane region" description="Helical" evidence="13">
    <location>
        <begin position="446"/>
        <end position="469"/>
    </location>
</feature>
<keyword evidence="11" id="KW-0325">Glycoprotein</keyword>
<comment type="subcellular location">
    <subcellularLocation>
        <location evidence="1">Membrane</location>
    </subcellularLocation>
</comment>
<dbReference type="PROSITE" id="PS51450">
    <property type="entry name" value="LRR"/>
    <property type="match status" value="1"/>
</dbReference>
<evidence type="ECO:0000256" key="12">
    <source>
        <dbReference type="PROSITE-ProRule" id="PRU10141"/>
    </source>
</evidence>
<evidence type="ECO:0000256" key="3">
    <source>
        <dbReference type="ARBA" id="ARBA00022679"/>
    </source>
</evidence>
<keyword evidence="2" id="KW-0433">Leucine-rich repeat</keyword>
<dbReference type="PROSITE" id="PS00108">
    <property type="entry name" value="PROTEIN_KINASE_ST"/>
    <property type="match status" value="1"/>
</dbReference>
<feature type="binding site" evidence="12">
    <location>
        <position position="532"/>
    </location>
    <ligand>
        <name>ATP</name>
        <dbReference type="ChEBI" id="CHEBI:30616"/>
    </ligand>
</feature>
<reference evidence="15 16" key="1">
    <citation type="journal article" date="2021" name="bioRxiv">
        <title>Chromosome-scale and haplotype-resolved genome assembly of a tetraploid potato cultivar.</title>
        <authorList>
            <person name="Sun H."/>
            <person name="Jiao W.-B."/>
            <person name="Krause K."/>
            <person name="Campoy J.A."/>
            <person name="Goel M."/>
            <person name="Folz-Donahue K."/>
            <person name="Kukat C."/>
            <person name="Huettel B."/>
            <person name="Schneeberger K."/>
        </authorList>
    </citation>
    <scope>NUCLEOTIDE SEQUENCE [LARGE SCALE GENOMIC DNA]</scope>
    <source>
        <strain evidence="15">SolTubOtavaFocal</strain>
        <tissue evidence="15">Leaves</tissue>
    </source>
</reference>
<evidence type="ECO:0000256" key="2">
    <source>
        <dbReference type="ARBA" id="ARBA00022614"/>
    </source>
</evidence>
<keyword evidence="4 13" id="KW-0812">Transmembrane</keyword>
<keyword evidence="3" id="KW-0808">Transferase</keyword>
<evidence type="ECO:0000313" key="15">
    <source>
        <dbReference type="EMBL" id="KAH0770442.1"/>
    </source>
</evidence>
<dbReference type="Pfam" id="PF00560">
    <property type="entry name" value="LRR_1"/>
    <property type="match status" value="3"/>
</dbReference>
<dbReference type="InterPro" id="IPR008271">
    <property type="entry name" value="Ser/Thr_kinase_AS"/>
</dbReference>
<dbReference type="Pfam" id="PF13855">
    <property type="entry name" value="LRR_8"/>
    <property type="match status" value="3"/>
</dbReference>
<evidence type="ECO:0000256" key="5">
    <source>
        <dbReference type="ARBA" id="ARBA00022737"/>
    </source>
</evidence>
<dbReference type="EMBL" id="JAIVGD010000011">
    <property type="protein sequence ID" value="KAH0770442.1"/>
    <property type="molecule type" value="Genomic_DNA"/>
</dbReference>
<organism evidence="15 16">
    <name type="scientific">Solanum tuberosum</name>
    <name type="common">Potato</name>
    <dbReference type="NCBI Taxonomy" id="4113"/>
    <lineage>
        <taxon>Eukaryota</taxon>
        <taxon>Viridiplantae</taxon>
        <taxon>Streptophyta</taxon>
        <taxon>Embryophyta</taxon>
        <taxon>Tracheophyta</taxon>
        <taxon>Spermatophyta</taxon>
        <taxon>Magnoliopsida</taxon>
        <taxon>eudicotyledons</taxon>
        <taxon>Gunneridae</taxon>
        <taxon>Pentapetalae</taxon>
        <taxon>asterids</taxon>
        <taxon>lamiids</taxon>
        <taxon>Solanales</taxon>
        <taxon>Solanaceae</taxon>
        <taxon>Solanoideae</taxon>
        <taxon>Solaneae</taxon>
        <taxon>Solanum</taxon>
    </lineage>
</organism>
<evidence type="ECO:0000259" key="14">
    <source>
        <dbReference type="PROSITE" id="PS50011"/>
    </source>
</evidence>
<dbReference type="PROSITE" id="PS00107">
    <property type="entry name" value="PROTEIN_KINASE_ATP"/>
    <property type="match status" value="1"/>
</dbReference>
<dbReference type="SMART" id="SM00369">
    <property type="entry name" value="LRR_TYP"/>
    <property type="match status" value="8"/>
</dbReference>
<keyword evidence="9 13" id="KW-1133">Transmembrane helix</keyword>
<dbReference type="Gene3D" id="3.30.200.20">
    <property type="entry name" value="Phosphorylase Kinase, domain 1"/>
    <property type="match status" value="1"/>
</dbReference>
<keyword evidence="6 12" id="KW-0547">Nucleotide-binding</keyword>
<dbReference type="InterPro" id="IPR000719">
    <property type="entry name" value="Prot_kinase_dom"/>
</dbReference>
<dbReference type="SMART" id="SM00220">
    <property type="entry name" value="S_TKc"/>
    <property type="match status" value="1"/>
</dbReference>
<evidence type="ECO:0000256" key="11">
    <source>
        <dbReference type="ARBA" id="ARBA00023180"/>
    </source>
</evidence>
<evidence type="ECO:0000256" key="1">
    <source>
        <dbReference type="ARBA" id="ARBA00004370"/>
    </source>
</evidence>
<dbReference type="PANTHER" id="PTHR48056:SF73">
    <property type="entry name" value="LRR RECEPTOR-LIKE SERINE_THREONINE-PROTEIN KINASE EFR"/>
    <property type="match status" value="1"/>
</dbReference>
<evidence type="ECO:0000256" key="7">
    <source>
        <dbReference type="ARBA" id="ARBA00022777"/>
    </source>
</evidence>
<sequence length="786" mass="87320">MVIGVPFVLHVIIGVIPREIGNLHKLEILYLQFNQLSGSIPEELFNISTLAEVSIARNSLSGSLPSSSGYWRTNLELLNLAGNNIGGVIPTSISNSSFLKRLYLNYNKFSGQIPNSLGDLRHLEVLVLSNNSLSSPHLSIFASLASCTSLIEIKLENNPLNAALPEYIANLSTSIINFYLDRCDIRGQIPLGIGNLSNLNTLSLSRNDLTGSVPTTLCNLHILQRVNLAYNRLSRPLPECLCKLPELGLVDLSYNRISGFIPSCIGNATSLRNIYLNSNRITNIPMSLWSLKDLLVLHLSNNSLVGSIPPELGKLKAITSIILSRNHLSGSIPSTVGDLQNLLYLSLAFNELQGSIPDSLGKMISLESANLSNNILSGTIPKSLESLRYLKNFNVSFNRLEGEIPSEGPFLNFTSQSFMGNEELCGGLLFRPCMTRSFHHSRRSKLLLIILVSLGAAVMVLGSIIVFMLRRRRNRNIPTQAESFATTTPARISYIEIERATQGFDQCNLLGSGGFGTVYKGMFANGMTLAIKVFNLQIEGALKSFDAECEVLRNLRHRNLTKVISSCTNLDFKALLLEYMPNGSLEQWLHSDDRFLNMIQRLDIMIDVAFALEYLHHGYETVVVHSDLKPSNVLLDEKLVGYVSDFGLTKLLGEGESIAHTKTLATMGYIAPEYGSVGLVSRRCDVYSYGIMLMETFTRKRPYDEMFDENLSMRSWVCNSVPAMPEDIIDVTLMEPEKTHFQEKLHCVSSILELALHCTTESPNERLNMIEVLANIKKIKLEFLCK</sequence>
<keyword evidence="8 12" id="KW-0067">ATP-binding</keyword>
<keyword evidence="16" id="KW-1185">Reference proteome</keyword>
<keyword evidence="5" id="KW-0677">Repeat</keyword>
<dbReference type="PANTHER" id="PTHR48056">
    <property type="entry name" value="LRR RECEPTOR-LIKE SERINE/THREONINE-PROTEIN KINASE-RELATED"/>
    <property type="match status" value="1"/>
</dbReference>
<dbReference type="Pfam" id="PF00069">
    <property type="entry name" value="Pkinase"/>
    <property type="match status" value="1"/>
</dbReference>
<dbReference type="Proteomes" id="UP000826656">
    <property type="component" value="Unassembled WGS sequence"/>
</dbReference>
<protein>
    <recommendedName>
        <fullName evidence="14">Protein kinase domain-containing protein</fullName>
    </recommendedName>
</protein>
<dbReference type="InterPro" id="IPR011009">
    <property type="entry name" value="Kinase-like_dom_sf"/>
</dbReference>
<keyword evidence="10 13" id="KW-0472">Membrane</keyword>
<dbReference type="InterPro" id="IPR001611">
    <property type="entry name" value="Leu-rich_rpt"/>
</dbReference>
<evidence type="ECO:0000256" key="6">
    <source>
        <dbReference type="ARBA" id="ARBA00022741"/>
    </source>
</evidence>
<dbReference type="PROSITE" id="PS50011">
    <property type="entry name" value="PROTEIN_KINASE_DOM"/>
    <property type="match status" value="1"/>
</dbReference>
<evidence type="ECO:0000256" key="4">
    <source>
        <dbReference type="ARBA" id="ARBA00022692"/>
    </source>
</evidence>
<dbReference type="InterPro" id="IPR050647">
    <property type="entry name" value="Plant_LRR-RLKs"/>
</dbReference>
<dbReference type="InterPro" id="IPR017441">
    <property type="entry name" value="Protein_kinase_ATP_BS"/>
</dbReference>
<proteinExistence type="predicted"/>
<dbReference type="Gene3D" id="3.80.10.10">
    <property type="entry name" value="Ribonuclease Inhibitor"/>
    <property type="match status" value="3"/>
</dbReference>
<evidence type="ECO:0000256" key="10">
    <source>
        <dbReference type="ARBA" id="ARBA00023136"/>
    </source>
</evidence>
<dbReference type="Gene3D" id="1.10.510.10">
    <property type="entry name" value="Transferase(Phosphotransferase) domain 1"/>
    <property type="match status" value="1"/>
</dbReference>
<name>A0ABQ7VPJ7_SOLTU</name>